<feature type="compositionally biased region" description="Low complexity" evidence="1">
    <location>
        <begin position="505"/>
        <end position="515"/>
    </location>
</feature>
<evidence type="ECO:0000313" key="3">
    <source>
        <dbReference type="Proteomes" id="UP000245783"/>
    </source>
</evidence>
<feature type="region of interest" description="Disordered" evidence="1">
    <location>
        <begin position="1"/>
        <end position="20"/>
    </location>
</feature>
<dbReference type="InParanoid" id="A0A316VRN1"/>
<feature type="compositionally biased region" description="Basic and acidic residues" evidence="1">
    <location>
        <begin position="698"/>
        <end position="708"/>
    </location>
</feature>
<reference evidence="2 3" key="1">
    <citation type="journal article" date="2018" name="Mol. Biol. Evol.">
        <title>Broad Genomic Sampling Reveals a Smut Pathogenic Ancestry of the Fungal Clade Ustilaginomycotina.</title>
        <authorList>
            <person name="Kijpornyongpan T."/>
            <person name="Mondo S.J."/>
            <person name="Barry K."/>
            <person name="Sandor L."/>
            <person name="Lee J."/>
            <person name="Lipzen A."/>
            <person name="Pangilinan J."/>
            <person name="LaButti K."/>
            <person name="Hainaut M."/>
            <person name="Henrissat B."/>
            <person name="Grigoriev I.V."/>
            <person name="Spatafora J.W."/>
            <person name="Aime M.C."/>
        </authorList>
    </citation>
    <scope>NUCLEOTIDE SEQUENCE [LARGE SCALE GENOMIC DNA]</scope>
    <source>
        <strain evidence="2 3">MCA 4658</strain>
    </source>
</reference>
<feature type="region of interest" description="Disordered" evidence="1">
    <location>
        <begin position="406"/>
        <end position="523"/>
    </location>
</feature>
<feature type="compositionally biased region" description="Basic and acidic residues" evidence="1">
    <location>
        <begin position="428"/>
        <end position="443"/>
    </location>
</feature>
<evidence type="ECO:0000313" key="2">
    <source>
        <dbReference type="EMBL" id="PWN39874.1"/>
    </source>
</evidence>
<name>A0A316VRN1_9BASI</name>
<gene>
    <name evidence="2" type="ORF">IE81DRAFT_343064</name>
</gene>
<proteinExistence type="predicted"/>
<feature type="region of interest" description="Disordered" evidence="1">
    <location>
        <begin position="275"/>
        <end position="296"/>
    </location>
</feature>
<dbReference type="OrthoDB" id="21643at2759"/>
<sequence>MTAPTPTLAEAPHAGPSQATRRVHISGLSSTLSDESLLSRFSTLRACNFHRPAAAATAATTTTTAASLPGPKAWLTLVGPAKEVERSANSLHGALWKGSKIRVGTAKPDGALAPLPRPAATLRREAARAEKKQQARERRRQRCPREEKVDRVVDLQSVKDGQHWGWHVTPASHLIRPMHMRPSHPLPPPAAASMSSGQPKRKTTSSSRSSGRARRLTIDPRRYSRTHLAGDLLDFDGGGGGDRKALQSAWVWDEEHGAWRDQHGRVEVVVVAASTPADHARDDGDDGDNSIPDQLADDPIADQLAADSISDQPDADDSMSDQLFAPQRSVSPLFDAPQRSVSPLFDAPQRSVSPLFDADAFSEGYEEDAGGSVLEEDEEAQTKRVLRELYGEVKYGEEASAAAAAAAAAAAEEESDDEEALRKLLSARAKEEPERAPRSRLDFIKPNLESGSGGGSSSAHSFTPVVRFDPGVRARADDDGEGEGEEAQPHSHPHPHSHAQRTESPVRSPARSPAPQTNQRSTLEVQKLTDMFKPQEAGEWGRITRGREPSHILTRIAVEPAPSFSLLGDLAEEDLDLDMAFDHGGNGADDGADDVESTHVANHAARAAPSDLFNPDPNLPFFFAVSKKASSAARARDPIVRLTSLSSSSSTAASIREFVRPAEEKEEERIKRWEMRKSELTREWKRRHREAVKKRKRGYEGSRRAAAA</sequence>
<accession>A0A316VRN1</accession>
<feature type="region of interest" description="Disordered" evidence="1">
    <location>
        <begin position="682"/>
        <end position="708"/>
    </location>
</feature>
<feature type="region of interest" description="Disordered" evidence="1">
    <location>
        <begin position="177"/>
        <end position="221"/>
    </location>
</feature>
<dbReference type="RefSeq" id="XP_025367034.1">
    <property type="nucleotide sequence ID" value="XM_025515726.1"/>
</dbReference>
<dbReference type="Proteomes" id="UP000245783">
    <property type="component" value="Unassembled WGS sequence"/>
</dbReference>
<feature type="compositionally biased region" description="Basic residues" evidence="1">
    <location>
        <begin position="684"/>
        <end position="697"/>
    </location>
</feature>
<evidence type="ECO:0000256" key="1">
    <source>
        <dbReference type="SAM" id="MobiDB-lite"/>
    </source>
</evidence>
<feature type="compositionally biased region" description="Basic and acidic residues" evidence="1">
    <location>
        <begin position="127"/>
        <end position="136"/>
    </location>
</feature>
<dbReference type="AlphaFoldDB" id="A0A316VRN1"/>
<dbReference type="STRING" id="1522189.A0A316VRN1"/>
<dbReference type="EMBL" id="KZ819440">
    <property type="protein sequence ID" value="PWN39874.1"/>
    <property type="molecule type" value="Genomic_DNA"/>
</dbReference>
<dbReference type="GeneID" id="37037596"/>
<feature type="region of interest" description="Disordered" evidence="1">
    <location>
        <begin position="127"/>
        <end position="148"/>
    </location>
</feature>
<protein>
    <submittedName>
        <fullName evidence="2">Uncharacterized protein</fullName>
    </submittedName>
</protein>
<keyword evidence="3" id="KW-1185">Reference proteome</keyword>
<organism evidence="2 3">
    <name type="scientific">Ceraceosorus guamensis</name>
    <dbReference type="NCBI Taxonomy" id="1522189"/>
    <lineage>
        <taxon>Eukaryota</taxon>
        <taxon>Fungi</taxon>
        <taxon>Dikarya</taxon>
        <taxon>Basidiomycota</taxon>
        <taxon>Ustilaginomycotina</taxon>
        <taxon>Exobasidiomycetes</taxon>
        <taxon>Ceraceosorales</taxon>
        <taxon>Ceraceosoraceae</taxon>
        <taxon>Ceraceosorus</taxon>
    </lineage>
</organism>